<accession>A0A175WAS6</accession>
<keyword evidence="12" id="KW-0624">Polysaccharide degradation</keyword>
<dbReference type="InterPro" id="IPR005103">
    <property type="entry name" value="AA9_LPMO"/>
</dbReference>
<dbReference type="PANTHER" id="PTHR33353:SF10">
    <property type="entry name" value="ENDO-BETA-1,4-GLUCANASE D"/>
    <property type="match status" value="1"/>
</dbReference>
<evidence type="ECO:0000256" key="3">
    <source>
        <dbReference type="ARBA" id="ARBA00022525"/>
    </source>
</evidence>
<keyword evidence="3" id="KW-0964">Secreted</keyword>
<evidence type="ECO:0000259" key="17">
    <source>
        <dbReference type="Pfam" id="PF03443"/>
    </source>
</evidence>
<evidence type="ECO:0000256" key="9">
    <source>
        <dbReference type="ARBA" id="ARBA00023033"/>
    </source>
</evidence>
<dbReference type="GO" id="GO:0046872">
    <property type="term" value="F:metal ion binding"/>
    <property type="evidence" value="ECO:0007669"/>
    <property type="project" value="UniProtKB-KW"/>
</dbReference>
<evidence type="ECO:0000256" key="8">
    <source>
        <dbReference type="ARBA" id="ARBA00023008"/>
    </source>
</evidence>
<feature type="domain" description="Auxiliary Activity family 9 catalytic" evidence="17">
    <location>
        <begin position="26"/>
        <end position="151"/>
    </location>
</feature>
<evidence type="ECO:0000256" key="1">
    <source>
        <dbReference type="ARBA" id="ARBA00001973"/>
    </source>
</evidence>
<keyword evidence="10" id="KW-1015">Disulfide bond</keyword>
<evidence type="ECO:0000256" key="16">
    <source>
        <dbReference type="SAM" id="SignalP"/>
    </source>
</evidence>
<dbReference type="GO" id="GO:0030245">
    <property type="term" value="P:cellulose catabolic process"/>
    <property type="evidence" value="ECO:0007669"/>
    <property type="project" value="UniProtKB-KW"/>
</dbReference>
<reference evidence="18 19" key="1">
    <citation type="journal article" date="2016" name="Genome Announc.">
        <title>Genome Sequence of Madurella mycetomatis mm55, Isolated from a Human Mycetoma Case in Sudan.</title>
        <authorList>
            <person name="Smit S."/>
            <person name="Derks M.F."/>
            <person name="Bervoets S."/>
            <person name="Fahal A."/>
            <person name="van Leeuwen W."/>
            <person name="van Belkum A."/>
            <person name="van de Sande W.W."/>
        </authorList>
    </citation>
    <scope>NUCLEOTIDE SEQUENCE [LARGE SCALE GENOMIC DNA]</scope>
    <source>
        <strain evidence="19">mm55</strain>
    </source>
</reference>
<comment type="cofactor">
    <cofactor evidence="1">
        <name>Cu(2+)</name>
        <dbReference type="ChEBI" id="CHEBI:29036"/>
    </cofactor>
</comment>
<evidence type="ECO:0000256" key="14">
    <source>
        <dbReference type="ARBA" id="ARBA00045077"/>
    </source>
</evidence>
<dbReference type="VEuPathDB" id="FungiDB:MMYC01_205002"/>
<name>A0A175WAS6_9PEZI</name>
<dbReference type="EMBL" id="LCTW02000070">
    <property type="protein sequence ID" value="KXX80054.1"/>
    <property type="molecule type" value="Genomic_DNA"/>
</dbReference>
<protein>
    <recommendedName>
        <fullName evidence="15">lytic cellulose monooxygenase (C4-dehydrogenating)</fullName>
        <ecNumber evidence="15">1.14.99.56</ecNumber>
    </recommendedName>
</protein>
<evidence type="ECO:0000256" key="7">
    <source>
        <dbReference type="ARBA" id="ARBA00023002"/>
    </source>
</evidence>
<dbReference type="InterPro" id="IPR049892">
    <property type="entry name" value="AA9"/>
</dbReference>
<keyword evidence="4" id="KW-0479">Metal-binding</keyword>
<evidence type="ECO:0000256" key="10">
    <source>
        <dbReference type="ARBA" id="ARBA00023157"/>
    </source>
</evidence>
<evidence type="ECO:0000256" key="15">
    <source>
        <dbReference type="ARBA" id="ARBA00047174"/>
    </source>
</evidence>
<gene>
    <name evidence="18" type="ORF">MMYC01_205002</name>
</gene>
<dbReference type="Gene3D" id="2.70.50.70">
    <property type="match status" value="1"/>
</dbReference>
<dbReference type="Pfam" id="PF03443">
    <property type="entry name" value="AA9"/>
    <property type="match status" value="1"/>
</dbReference>
<comment type="subcellular location">
    <subcellularLocation>
        <location evidence="2">Secreted</location>
    </subcellularLocation>
</comment>
<feature type="signal peptide" evidence="16">
    <location>
        <begin position="1"/>
        <end position="19"/>
    </location>
</feature>
<feature type="non-terminal residue" evidence="18">
    <location>
        <position position="158"/>
    </location>
</feature>
<dbReference type="AlphaFoldDB" id="A0A175WAS6"/>
<evidence type="ECO:0000256" key="12">
    <source>
        <dbReference type="ARBA" id="ARBA00023326"/>
    </source>
</evidence>
<evidence type="ECO:0000313" key="18">
    <source>
        <dbReference type="EMBL" id="KXX80054.1"/>
    </source>
</evidence>
<dbReference type="GO" id="GO:0005576">
    <property type="term" value="C:extracellular region"/>
    <property type="evidence" value="ECO:0007669"/>
    <property type="project" value="UniProtKB-SubCell"/>
</dbReference>
<keyword evidence="7" id="KW-0560">Oxidoreductase</keyword>
<keyword evidence="8" id="KW-0186">Copper</keyword>
<evidence type="ECO:0000256" key="6">
    <source>
        <dbReference type="ARBA" id="ARBA00023001"/>
    </source>
</evidence>
<keyword evidence="5 16" id="KW-0732">Signal</keyword>
<dbReference type="Proteomes" id="UP000078237">
    <property type="component" value="Unassembled WGS sequence"/>
</dbReference>
<evidence type="ECO:0000256" key="2">
    <source>
        <dbReference type="ARBA" id="ARBA00004613"/>
    </source>
</evidence>
<dbReference type="GO" id="GO:0004497">
    <property type="term" value="F:monooxygenase activity"/>
    <property type="evidence" value="ECO:0007669"/>
    <property type="project" value="UniProtKB-KW"/>
</dbReference>
<keyword evidence="9" id="KW-0503">Monooxygenase</keyword>
<dbReference type="OrthoDB" id="6038816at2759"/>
<evidence type="ECO:0000313" key="19">
    <source>
        <dbReference type="Proteomes" id="UP000078237"/>
    </source>
</evidence>
<dbReference type="EC" id="1.14.99.56" evidence="15"/>
<comment type="caution">
    <text evidence="18">The sequence shown here is derived from an EMBL/GenBank/DDBJ whole genome shotgun (WGS) entry which is preliminary data.</text>
</comment>
<keyword evidence="19" id="KW-1185">Reference proteome</keyword>
<evidence type="ECO:0000256" key="4">
    <source>
        <dbReference type="ARBA" id="ARBA00022723"/>
    </source>
</evidence>
<sequence>MKLHLIALLSTIFTPEATGHQVQGILLVNGTESPAWKYVRDVAFIYPSSSWVEGSDYPKIPPQLDINNPNITCGRNAFDSARRTGTADVLAGSEIGFRVSWDGNGQYGRFWHPGPAQVYLSRAPNDELETYRGDGDWFKIAYGGPVGNKEWMLWWKPD</sequence>
<evidence type="ECO:0000256" key="5">
    <source>
        <dbReference type="ARBA" id="ARBA00022729"/>
    </source>
</evidence>
<dbReference type="PANTHER" id="PTHR33353">
    <property type="entry name" value="PUTATIVE (AFU_ORTHOLOGUE AFUA_1G12560)-RELATED"/>
    <property type="match status" value="1"/>
</dbReference>
<evidence type="ECO:0000256" key="11">
    <source>
        <dbReference type="ARBA" id="ARBA00023277"/>
    </source>
</evidence>
<organism evidence="18 19">
    <name type="scientific">Madurella mycetomatis</name>
    <dbReference type="NCBI Taxonomy" id="100816"/>
    <lineage>
        <taxon>Eukaryota</taxon>
        <taxon>Fungi</taxon>
        <taxon>Dikarya</taxon>
        <taxon>Ascomycota</taxon>
        <taxon>Pezizomycotina</taxon>
        <taxon>Sordariomycetes</taxon>
        <taxon>Sordariomycetidae</taxon>
        <taxon>Sordariales</taxon>
        <taxon>Sordariales incertae sedis</taxon>
        <taxon>Madurella</taxon>
    </lineage>
</organism>
<keyword evidence="6" id="KW-0136">Cellulose degradation</keyword>
<proteinExistence type="inferred from homology"/>
<comment type="similarity">
    <text evidence="13">Belongs to the polysaccharide monooxygenase AA9 family.</text>
</comment>
<evidence type="ECO:0000256" key="13">
    <source>
        <dbReference type="ARBA" id="ARBA00044502"/>
    </source>
</evidence>
<feature type="chain" id="PRO_5008043821" description="lytic cellulose monooxygenase (C4-dehydrogenating)" evidence="16">
    <location>
        <begin position="20"/>
        <end position="158"/>
    </location>
</feature>
<comment type="catalytic activity">
    <reaction evidence="14">
        <text>[(1-&gt;4)-beta-D-glucosyl]n+m + reduced acceptor + O2 = 4-dehydro-beta-D-glucosyl-[(1-&gt;4)-beta-D-glucosyl]n-1 + [(1-&gt;4)-beta-D-glucosyl]m + acceptor + H2O.</text>
        <dbReference type="EC" id="1.14.99.56"/>
    </reaction>
</comment>
<keyword evidence="11" id="KW-0119">Carbohydrate metabolism</keyword>